<gene>
    <name evidence="1" type="ORF">CDAR_252311</name>
</gene>
<accession>A0AAV4QDS0</accession>
<keyword evidence="2" id="KW-1185">Reference proteome</keyword>
<sequence>MLGLQTEPTGPTNQNHHHCSLEHNEFEIFNQAYTIRGAAGLHWNADTIKTNRERLILQHCIIFHRVHVIPIRQDYVRQTSYDVSCRGNEAPPPLRSKRKGHGVVSEYYSLVRRCFHQ</sequence>
<evidence type="ECO:0000313" key="2">
    <source>
        <dbReference type="Proteomes" id="UP001054837"/>
    </source>
</evidence>
<evidence type="ECO:0000313" key="1">
    <source>
        <dbReference type="EMBL" id="GIY06185.1"/>
    </source>
</evidence>
<dbReference type="Proteomes" id="UP001054837">
    <property type="component" value="Unassembled WGS sequence"/>
</dbReference>
<dbReference type="AlphaFoldDB" id="A0AAV4QDS0"/>
<organism evidence="1 2">
    <name type="scientific">Caerostris darwini</name>
    <dbReference type="NCBI Taxonomy" id="1538125"/>
    <lineage>
        <taxon>Eukaryota</taxon>
        <taxon>Metazoa</taxon>
        <taxon>Ecdysozoa</taxon>
        <taxon>Arthropoda</taxon>
        <taxon>Chelicerata</taxon>
        <taxon>Arachnida</taxon>
        <taxon>Araneae</taxon>
        <taxon>Araneomorphae</taxon>
        <taxon>Entelegynae</taxon>
        <taxon>Araneoidea</taxon>
        <taxon>Araneidae</taxon>
        <taxon>Caerostris</taxon>
    </lineage>
</organism>
<proteinExistence type="predicted"/>
<reference evidence="1 2" key="1">
    <citation type="submission" date="2021-06" db="EMBL/GenBank/DDBJ databases">
        <title>Caerostris darwini draft genome.</title>
        <authorList>
            <person name="Kono N."/>
            <person name="Arakawa K."/>
        </authorList>
    </citation>
    <scope>NUCLEOTIDE SEQUENCE [LARGE SCALE GENOMIC DNA]</scope>
</reference>
<name>A0AAV4QDS0_9ARAC</name>
<comment type="caution">
    <text evidence="1">The sequence shown here is derived from an EMBL/GenBank/DDBJ whole genome shotgun (WGS) entry which is preliminary data.</text>
</comment>
<protein>
    <submittedName>
        <fullName evidence="1">Uncharacterized protein</fullName>
    </submittedName>
</protein>
<dbReference type="EMBL" id="BPLQ01004179">
    <property type="protein sequence ID" value="GIY06185.1"/>
    <property type="molecule type" value="Genomic_DNA"/>
</dbReference>